<proteinExistence type="predicted"/>
<dbReference type="EMBL" id="FNZZ01000002">
    <property type="protein sequence ID" value="SEL06230.1"/>
    <property type="molecule type" value="Genomic_DNA"/>
</dbReference>
<dbReference type="Gene3D" id="3.40.710.10">
    <property type="entry name" value="DD-peptidase/beta-lactamase superfamily"/>
    <property type="match status" value="1"/>
</dbReference>
<dbReference type="STRING" id="1855283.SAMN05216382_1383"/>
<dbReference type="InterPro" id="IPR050789">
    <property type="entry name" value="Diverse_Enzym_Activities"/>
</dbReference>
<dbReference type="InterPro" id="IPR001466">
    <property type="entry name" value="Beta-lactam-related"/>
</dbReference>
<name>A0A1H7M4M8_9SPHN</name>
<evidence type="ECO:0000313" key="2">
    <source>
        <dbReference type="EMBL" id="SEL06230.1"/>
    </source>
</evidence>
<dbReference type="SUPFAM" id="SSF56601">
    <property type="entry name" value="beta-lactamase/transpeptidase-like"/>
    <property type="match status" value="1"/>
</dbReference>
<sequence length="397" mass="44186">MPTFSFTPRPASEAGFTPAVLAELAAYADVRTAMGDLPGTVMLLARGDDLVFFDTAGYADVALRTPLHSDAIFTLYSMTKPLTAAGILLLYDEGRWQLDDPVERYLPEFADIAQLPGSGATRGPTMRELFTHTAGFSFGRTPEEVMETVRRIGWSNARSLTELIGRYAEMPLAYQPGEDWQYSVATDLQAEIVERLTGERFDLFMQRRLFDPLGMVDTAFQLDHEQARRLVTGHIRVPETKSLRAATDAERLESTFPMGGTSFKSTAMDYARFARMLLKRGTLGDTRVLSSEAVELMLTNQLSEEFLQTPRGVQHYQLGNGNGHALNGLVCVDPARAGRPVGRGTYEWGGAFGTWFWVDPEHDILFVGMTHVQREQGNLRPIDVISQELVYRALQSS</sequence>
<dbReference type="Pfam" id="PF00144">
    <property type="entry name" value="Beta-lactamase"/>
    <property type="match status" value="1"/>
</dbReference>
<evidence type="ECO:0000259" key="1">
    <source>
        <dbReference type="Pfam" id="PF00144"/>
    </source>
</evidence>
<organism evidence="2 3">
    <name type="scientific">Sphingomonas palmae</name>
    <dbReference type="NCBI Taxonomy" id="1855283"/>
    <lineage>
        <taxon>Bacteria</taxon>
        <taxon>Pseudomonadati</taxon>
        <taxon>Pseudomonadota</taxon>
        <taxon>Alphaproteobacteria</taxon>
        <taxon>Sphingomonadales</taxon>
        <taxon>Sphingomonadaceae</taxon>
        <taxon>Sphingomonas</taxon>
    </lineage>
</organism>
<evidence type="ECO:0000313" key="3">
    <source>
        <dbReference type="Proteomes" id="UP000199214"/>
    </source>
</evidence>
<dbReference type="Proteomes" id="UP000199214">
    <property type="component" value="Unassembled WGS sequence"/>
</dbReference>
<reference evidence="2" key="1">
    <citation type="submission" date="2016-10" db="EMBL/GenBank/DDBJ databases">
        <authorList>
            <person name="de Groot N.N."/>
        </authorList>
    </citation>
    <scope>NUCLEOTIDE SEQUENCE [LARGE SCALE GENOMIC DNA]</scope>
    <source>
        <strain evidence="2">JS21-1</strain>
    </source>
</reference>
<gene>
    <name evidence="2" type="ORF">SAMN05216382_1383</name>
</gene>
<dbReference type="AlphaFoldDB" id="A0A1H7M4M8"/>
<feature type="domain" description="Beta-lactamase-related" evidence="1">
    <location>
        <begin position="31"/>
        <end position="374"/>
    </location>
</feature>
<accession>A0A1H7M4M8</accession>
<keyword evidence="3" id="KW-1185">Reference proteome</keyword>
<dbReference type="OrthoDB" id="9808046at2"/>
<dbReference type="PANTHER" id="PTHR43283:SF3">
    <property type="entry name" value="BETA-LACTAMASE FAMILY PROTEIN (AFU_ORTHOLOGUE AFUA_5G07500)"/>
    <property type="match status" value="1"/>
</dbReference>
<protein>
    <submittedName>
        <fullName evidence="2">CubicO group peptidase, beta-lactamase class C family</fullName>
    </submittedName>
</protein>
<dbReference type="PANTHER" id="PTHR43283">
    <property type="entry name" value="BETA-LACTAMASE-RELATED"/>
    <property type="match status" value="1"/>
</dbReference>
<dbReference type="InterPro" id="IPR012338">
    <property type="entry name" value="Beta-lactam/transpept-like"/>
</dbReference>